<keyword evidence="1" id="KW-0732">Signal</keyword>
<feature type="signal peptide" evidence="1">
    <location>
        <begin position="1"/>
        <end position="21"/>
    </location>
</feature>
<dbReference type="AlphaFoldDB" id="A0A9P9AFG1"/>
<dbReference type="Pfam" id="PF25411">
    <property type="entry name" value="DUF7888"/>
    <property type="match status" value="1"/>
</dbReference>
<dbReference type="PANTHER" id="PTHR40845">
    <property type="match status" value="1"/>
</dbReference>
<feature type="domain" description="DUF7888" evidence="2">
    <location>
        <begin position="71"/>
        <end position="217"/>
    </location>
</feature>
<protein>
    <recommendedName>
        <fullName evidence="2">DUF7888 domain-containing protein</fullName>
    </recommendedName>
</protein>
<evidence type="ECO:0000313" key="4">
    <source>
        <dbReference type="Proteomes" id="UP000770015"/>
    </source>
</evidence>
<name>A0A9P9AFG1_9PEZI</name>
<sequence>MQISKLTTSALFMSLASNVVAVPAPNPQAANTDIVASQSVTLTGKKVDGTFVKEPAPSTPDSQALQKRGAIIVVAGIAGTAALAKVAQIAIEIGADTIKNLGEWNEAREAFTKATTQAMWDRNPDYAKFPAVACYNKGYRLANPANVDAVASVKFDLGLLNTEYVIFTTEASIVRVADMGLATTFFTDSEGGYINLSYTYNPERCSFDQKTGDLSCS</sequence>
<dbReference type="EMBL" id="JAGSXJ010000003">
    <property type="protein sequence ID" value="KAH6693595.1"/>
    <property type="molecule type" value="Genomic_DNA"/>
</dbReference>
<proteinExistence type="predicted"/>
<accession>A0A9P9AFG1</accession>
<evidence type="ECO:0000259" key="2">
    <source>
        <dbReference type="Pfam" id="PF25411"/>
    </source>
</evidence>
<dbReference type="Proteomes" id="UP000770015">
    <property type="component" value="Unassembled WGS sequence"/>
</dbReference>
<keyword evidence="4" id="KW-1185">Reference proteome</keyword>
<evidence type="ECO:0000256" key="1">
    <source>
        <dbReference type="SAM" id="SignalP"/>
    </source>
</evidence>
<feature type="chain" id="PRO_5040275740" description="DUF7888 domain-containing protein" evidence="1">
    <location>
        <begin position="22"/>
        <end position="217"/>
    </location>
</feature>
<reference evidence="3" key="1">
    <citation type="journal article" date="2021" name="Nat. Commun.">
        <title>Genetic determinants of endophytism in the Arabidopsis root mycobiome.</title>
        <authorList>
            <person name="Mesny F."/>
            <person name="Miyauchi S."/>
            <person name="Thiergart T."/>
            <person name="Pickel B."/>
            <person name="Atanasova L."/>
            <person name="Karlsson M."/>
            <person name="Huettel B."/>
            <person name="Barry K.W."/>
            <person name="Haridas S."/>
            <person name="Chen C."/>
            <person name="Bauer D."/>
            <person name="Andreopoulos W."/>
            <person name="Pangilinan J."/>
            <person name="LaButti K."/>
            <person name="Riley R."/>
            <person name="Lipzen A."/>
            <person name="Clum A."/>
            <person name="Drula E."/>
            <person name="Henrissat B."/>
            <person name="Kohler A."/>
            <person name="Grigoriev I.V."/>
            <person name="Martin F.M."/>
            <person name="Hacquard S."/>
        </authorList>
    </citation>
    <scope>NUCLEOTIDE SEQUENCE</scope>
    <source>
        <strain evidence="3">MPI-SDFR-AT-0117</strain>
    </source>
</reference>
<dbReference type="PANTHER" id="PTHR40845:SF1">
    <property type="match status" value="1"/>
</dbReference>
<organism evidence="3 4">
    <name type="scientific">Plectosphaerella plurivora</name>
    <dbReference type="NCBI Taxonomy" id="936078"/>
    <lineage>
        <taxon>Eukaryota</taxon>
        <taxon>Fungi</taxon>
        <taxon>Dikarya</taxon>
        <taxon>Ascomycota</taxon>
        <taxon>Pezizomycotina</taxon>
        <taxon>Sordariomycetes</taxon>
        <taxon>Hypocreomycetidae</taxon>
        <taxon>Glomerellales</taxon>
        <taxon>Plectosphaerellaceae</taxon>
        <taxon>Plectosphaerella</taxon>
    </lineage>
</organism>
<gene>
    <name evidence="3" type="ORF">F5X68DRAFT_187403</name>
</gene>
<evidence type="ECO:0000313" key="3">
    <source>
        <dbReference type="EMBL" id="KAH6693595.1"/>
    </source>
</evidence>
<dbReference type="OrthoDB" id="3478218at2759"/>
<dbReference type="InterPro" id="IPR057210">
    <property type="entry name" value="DUF7888"/>
</dbReference>
<comment type="caution">
    <text evidence="3">The sequence shown here is derived from an EMBL/GenBank/DDBJ whole genome shotgun (WGS) entry which is preliminary data.</text>
</comment>